<gene>
    <name evidence="2" type="ORF">DI563_05465</name>
</gene>
<reference evidence="2 3" key="1">
    <citation type="submission" date="2017-08" db="EMBL/GenBank/DDBJ databases">
        <title>Infants hospitalized years apart are colonized by the same room-sourced microbial strains.</title>
        <authorList>
            <person name="Brooks B."/>
            <person name="Olm M.R."/>
            <person name="Firek B.A."/>
            <person name="Baker R."/>
            <person name="Thomas B.C."/>
            <person name="Morowitz M.J."/>
            <person name="Banfield J.F."/>
        </authorList>
    </citation>
    <scope>NUCLEOTIDE SEQUENCE [LARGE SCALE GENOMIC DNA]</scope>
    <source>
        <strain evidence="2">S2_005_003_R2_41</strain>
    </source>
</reference>
<comment type="caution">
    <text evidence="2">The sequence shown here is derived from an EMBL/GenBank/DDBJ whole genome shotgun (WGS) entry which is preliminary data.</text>
</comment>
<dbReference type="EMBL" id="QFPP01000035">
    <property type="protein sequence ID" value="PZQ76950.1"/>
    <property type="molecule type" value="Genomic_DNA"/>
</dbReference>
<evidence type="ECO:0000313" key="2">
    <source>
        <dbReference type="EMBL" id="PZQ76950.1"/>
    </source>
</evidence>
<name>A0A2W5SQ74_VARPD</name>
<evidence type="ECO:0000256" key="1">
    <source>
        <dbReference type="SAM" id="MobiDB-lite"/>
    </source>
</evidence>
<evidence type="ECO:0000313" key="3">
    <source>
        <dbReference type="Proteomes" id="UP000249135"/>
    </source>
</evidence>
<feature type="region of interest" description="Disordered" evidence="1">
    <location>
        <begin position="119"/>
        <end position="151"/>
    </location>
</feature>
<proteinExistence type="predicted"/>
<dbReference type="AlphaFoldDB" id="A0A2W5SQ74"/>
<protein>
    <submittedName>
        <fullName evidence="2">Uncharacterized protein</fullName>
    </submittedName>
</protein>
<feature type="compositionally biased region" description="Basic residues" evidence="1">
    <location>
        <begin position="125"/>
        <end position="138"/>
    </location>
</feature>
<sequence>MDWFYAASAIYRAPVNPFAETLHERLFPHPSRVPHHDDPLGRLVACACDVMRTRHCNTPAYLAFLSEQARQREVAEKRAGVARAAAAAARTAKERAEEDAFYADGGTATEWAIEQEAKAEAKAQATKKRAVARTRNKARSTPSRTTTKEPQ</sequence>
<organism evidence="2 3">
    <name type="scientific">Variovorax paradoxus</name>
    <dbReference type="NCBI Taxonomy" id="34073"/>
    <lineage>
        <taxon>Bacteria</taxon>
        <taxon>Pseudomonadati</taxon>
        <taxon>Pseudomonadota</taxon>
        <taxon>Betaproteobacteria</taxon>
        <taxon>Burkholderiales</taxon>
        <taxon>Comamonadaceae</taxon>
        <taxon>Variovorax</taxon>
    </lineage>
</organism>
<accession>A0A2W5SQ74</accession>
<dbReference type="Proteomes" id="UP000249135">
    <property type="component" value="Unassembled WGS sequence"/>
</dbReference>